<evidence type="ECO:0000313" key="3">
    <source>
        <dbReference type="Proteomes" id="UP001054837"/>
    </source>
</evidence>
<feature type="region of interest" description="Disordered" evidence="1">
    <location>
        <begin position="1"/>
        <end position="43"/>
    </location>
</feature>
<evidence type="ECO:0000256" key="1">
    <source>
        <dbReference type="SAM" id="MobiDB-lite"/>
    </source>
</evidence>
<accession>A0AAV4WIN9</accession>
<name>A0AAV4WIN9_9ARAC</name>
<keyword evidence="3" id="KW-1185">Reference proteome</keyword>
<comment type="caution">
    <text evidence="2">The sequence shown here is derived from an EMBL/GenBank/DDBJ whole genome shotgun (WGS) entry which is preliminary data.</text>
</comment>
<sequence length="102" mass="11576">MATSGMLEAAHSPENEGKSGNSRRFSARRPPTQPNEDPEGNNGFLFNCANNMTPLNHQLQRQGSLFPGEVYQELGESPKLDERKKWEELEHRGHFCVVHSER</sequence>
<reference evidence="2 3" key="1">
    <citation type="submission" date="2021-06" db="EMBL/GenBank/DDBJ databases">
        <title>Caerostris darwini draft genome.</title>
        <authorList>
            <person name="Kono N."/>
            <person name="Arakawa K."/>
        </authorList>
    </citation>
    <scope>NUCLEOTIDE SEQUENCE [LARGE SCALE GENOMIC DNA]</scope>
</reference>
<dbReference type="AlphaFoldDB" id="A0AAV4WIN9"/>
<dbReference type="Proteomes" id="UP001054837">
    <property type="component" value="Unassembled WGS sequence"/>
</dbReference>
<dbReference type="EMBL" id="BPLQ01014670">
    <property type="protein sequence ID" value="GIY81905.1"/>
    <property type="molecule type" value="Genomic_DNA"/>
</dbReference>
<gene>
    <name evidence="2" type="ORF">CDAR_43341</name>
</gene>
<protein>
    <submittedName>
        <fullName evidence="2">Uncharacterized protein</fullName>
    </submittedName>
</protein>
<organism evidence="2 3">
    <name type="scientific">Caerostris darwini</name>
    <dbReference type="NCBI Taxonomy" id="1538125"/>
    <lineage>
        <taxon>Eukaryota</taxon>
        <taxon>Metazoa</taxon>
        <taxon>Ecdysozoa</taxon>
        <taxon>Arthropoda</taxon>
        <taxon>Chelicerata</taxon>
        <taxon>Arachnida</taxon>
        <taxon>Araneae</taxon>
        <taxon>Araneomorphae</taxon>
        <taxon>Entelegynae</taxon>
        <taxon>Araneoidea</taxon>
        <taxon>Araneidae</taxon>
        <taxon>Caerostris</taxon>
    </lineage>
</organism>
<evidence type="ECO:0000313" key="2">
    <source>
        <dbReference type="EMBL" id="GIY81905.1"/>
    </source>
</evidence>
<proteinExistence type="predicted"/>